<dbReference type="AlphaFoldDB" id="A0A6G1J8R8"/>
<protein>
    <submittedName>
        <fullName evidence="2">Uncharacterized protein</fullName>
    </submittedName>
</protein>
<sequence length="121" mass="13010">MGVDVSQGGDQSLPRLPAQTLGLKSSSGRRQGVRAMFQPGVPDNFIAHRIVHRLELTSRSNPSVVKALSWGGTPLPSTSDFVDLACYADGSDDCIVYRLYVIKHCPFDLLFGVASISSSSQ</sequence>
<gene>
    <name evidence="2" type="ORF">K458DRAFT_204808</name>
</gene>
<dbReference type="EMBL" id="MU005576">
    <property type="protein sequence ID" value="KAF2686954.1"/>
    <property type="molecule type" value="Genomic_DNA"/>
</dbReference>
<dbReference type="OrthoDB" id="3506906at2759"/>
<proteinExistence type="predicted"/>
<feature type="region of interest" description="Disordered" evidence="1">
    <location>
        <begin position="1"/>
        <end position="29"/>
    </location>
</feature>
<evidence type="ECO:0000313" key="2">
    <source>
        <dbReference type="EMBL" id="KAF2686954.1"/>
    </source>
</evidence>
<evidence type="ECO:0000256" key="1">
    <source>
        <dbReference type="SAM" id="MobiDB-lite"/>
    </source>
</evidence>
<name>A0A6G1J8R8_9PLEO</name>
<evidence type="ECO:0000313" key="3">
    <source>
        <dbReference type="Proteomes" id="UP000799291"/>
    </source>
</evidence>
<dbReference type="Proteomes" id="UP000799291">
    <property type="component" value="Unassembled WGS sequence"/>
</dbReference>
<organism evidence="2 3">
    <name type="scientific">Lentithecium fluviatile CBS 122367</name>
    <dbReference type="NCBI Taxonomy" id="1168545"/>
    <lineage>
        <taxon>Eukaryota</taxon>
        <taxon>Fungi</taxon>
        <taxon>Dikarya</taxon>
        <taxon>Ascomycota</taxon>
        <taxon>Pezizomycotina</taxon>
        <taxon>Dothideomycetes</taxon>
        <taxon>Pleosporomycetidae</taxon>
        <taxon>Pleosporales</taxon>
        <taxon>Massarineae</taxon>
        <taxon>Lentitheciaceae</taxon>
        <taxon>Lentithecium</taxon>
    </lineage>
</organism>
<keyword evidence="3" id="KW-1185">Reference proteome</keyword>
<reference evidence="2" key="1">
    <citation type="journal article" date="2020" name="Stud. Mycol.">
        <title>101 Dothideomycetes genomes: a test case for predicting lifestyles and emergence of pathogens.</title>
        <authorList>
            <person name="Haridas S."/>
            <person name="Albert R."/>
            <person name="Binder M."/>
            <person name="Bloem J."/>
            <person name="Labutti K."/>
            <person name="Salamov A."/>
            <person name="Andreopoulos B."/>
            <person name="Baker S."/>
            <person name="Barry K."/>
            <person name="Bills G."/>
            <person name="Bluhm B."/>
            <person name="Cannon C."/>
            <person name="Castanera R."/>
            <person name="Culley D."/>
            <person name="Daum C."/>
            <person name="Ezra D."/>
            <person name="Gonzalez J."/>
            <person name="Henrissat B."/>
            <person name="Kuo A."/>
            <person name="Liang C."/>
            <person name="Lipzen A."/>
            <person name="Lutzoni F."/>
            <person name="Magnuson J."/>
            <person name="Mondo S."/>
            <person name="Nolan M."/>
            <person name="Ohm R."/>
            <person name="Pangilinan J."/>
            <person name="Park H.-J."/>
            <person name="Ramirez L."/>
            <person name="Alfaro M."/>
            <person name="Sun H."/>
            <person name="Tritt A."/>
            <person name="Yoshinaga Y."/>
            <person name="Zwiers L.-H."/>
            <person name="Turgeon B."/>
            <person name="Goodwin S."/>
            <person name="Spatafora J."/>
            <person name="Crous P."/>
            <person name="Grigoriev I."/>
        </authorList>
    </citation>
    <scope>NUCLEOTIDE SEQUENCE</scope>
    <source>
        <strain evidence="2">CBS 122367</strain>
    </source>
</reference>
<accession>A0A6G1J8R8</accession>